<dbReference type="PANTHER" id="PTHR11455:SF9">
    <property type="entry name" value="CRYPTOCHROME CIRCADIAN CLOCK 5 ISOFORM X1"/>
    <property type="match status" value="1"/>
</dbReference>
<dbReference type="InterPro" id="IPR006050">
    <property type="entry name" value="DNA_photolyase_N"/>
</dbReference>
<feature type="domain" description="Photolyase/cryptochrome alpha/beta" evidence="11">
    <location>
        <begin position="8"/>
        <end position="137"/>
    </location>
</feature>
<dbReference type="PROSITE" id="PS00691">
    <property type="entry name" value="DNA_PHOTOLYASES_1_2"/>
    <property type="match status" value="1"/>
</dbReference>
<name>A0A5C5XBG4_9PLAN</name>
<evidence type="ECO:0000313" key="12">
    <source>
        <dbReference type="EMBL" id="TWT60350.1"/>
    </source>
</evidence>
<dbReference type="InterPro" id="IPR005101">
    <property type="entry name" value="Cryptochr/Photolyase_FAD-bd"/>
</dbReference>
<feature type="binding site" evidence="8">
    <location>
        <position position="230"/>
    </location>
    <ligand>
        <name>FAD</name>
        <dbReference type="ChEBI" id="CHEBI:57692"/>
    </ligand>
</feature>
<comment type="similarity">
    <text evidence="10">Belongs to the DNA photolyase family.</text>
</comment>
<dbReference type="PANTHER" id="PTHR11455">
    <property type="entry name" value="CRYPTOCHROME"/>
    <property type="match status" value="1"/>
</dbReference>
<feature type="site" description="Electron transfer via tryptophanyl radical" evidence="9">
    <location>
        <position position="395"/>
    </location>
</feature>
<comment type="caution">
    <text evidence="12">The sequence shown here is derived from an EMBL/GenBank/DDBJ whole genome shotgun (WGS) entry which is preliminary data.</text>
</comment>
<dbReference type="FunFam" id="1.10.579.10:FF:000003">
    <property type="entry name" value="Deoxyribodipyrimidine photo-lyase"/>
    <property type="match status" value="1"/>
</dbReference>
<feature type="site" description="Electron transfer via tryptophanyl radical" evidence="9">
    <location>
        <position position="372"/>
    </location>
</feature>
<evidence type="ECO:0000256" key="3">
    <source>
        <dbReference type="ARBA" id="ARBA00014046"/>
    </source>
</evidence>
<evidence type="ECO:0000256" key="4">
    <source>
        <dbReference type="ARBA" id="ARBA00022630"/>
    </source>
</evidence>
<dbReference type="InterPro" id="IPR014729">
    <property type="entry name" value="Rossmann-like_a/b/a_fold"/>
</dbReference>
<evidence type="ECO:0000256" key="7">
    <source>
        <dbReference type="ARBA" id="ARBA00033999"/>
    </source>
</evidence>
<dbReference type="InterPro" id="IPR036134">
    <property type="entry name" value="Crypto/Photolyase_FAD-like_sf"/>
</dbReference>
<keyword evidence="5 8" id="KW-0274">FAD</keyword>
<evidence type="ECO:0000256" key="2">
    <source>
        <dbReference type="ARBA" id="ARBA00013149"/>
    </source>
</evidence>
<keyword evidence="4 8" id="KW-0285">Flavoprotein</keyword>
<comment type="cofactor">
    <cofactor evidence="1">
        <name>(6R)-5,10-methylene-5,6,7,8-tetrahydrofolate</name>
        <dbReference type="ChEBI" id="CHEBI:15636"/>
    </cofactor>
</comment>
<feature type="binding site" evidence="8">
    <location>
        <begin position="242"/>
        <end position="246"/>
    </location>
    <ligand>
        <name>FAD</name>
        <dbReference type="ChEBI" id="CHEBI:57692"/>
    </ligand>
</feature>
<evidence type="ECO:0000256" key="10">
    <source>
        <dbReference type="RuleBase" id="RU004182"/>
    </source>
</evidence>
<dbReference type="PRINTS" id="PR00147">
    <property type="entry name" value="DNAPHOTLYASE"/>
</dbReference>
<dbReference type="Pfam" id="PF00875">
    <property type="entry name" value="DNA_photolyase"/>
    <property type="match status" value="1"/>
</dbReference>
<dbReference type="Gene3D" id="1.25.40.80">
    <property type="match status" value="1"/>
</dbReference>
<sequence>MSDSEKDFPVIIWFRQDMRLVDHPALLEASKLRRPLILLYILPERETDWFLGGATCWWLHRSLQVLSDHLKAEFNQKLILRQGDALTVLKDVIQQTEASAVFWNRIYEPHEQATDEQIITELSDEAVVCELFPASLLVDPTDIYTQSDNPYQVFTPFWIACLKKLEFAKPLPKPKKLTVPKKFPQSLALKDLKLNPTIDWAGGLEEMWSPGTEGALKNLDKFLTELVEDYQEERNLPSHYGTSRLSPHLHFGEITPRQVYWETQDVIAKFRDQNKSDAVKNADIYLSEIGWREFSYYVLYHFPHTVSEPLQEKFQDFSWKSSKKWLKAWQKGQTGYPIVDAGMRELWLTGWMHNRVRMIVASFLTKDLQIHWREGADWFMDTLVDADLASNTFGWQWASGCGADAAPYFRVFNPTTQSEKFDKQGDYLRKWCPELADLPNKWIHKPAEAPEQVLQQAGVELGKDYPKPIVNHAEQRDLALEKWEKIK</sequence>
<dbReference type="AlphaFoldDB" id="A0A5C5XBG4"/>
<evidence type="ECO:0000256" key="1">
    <source>
        <dbReference type="ARBA" id="ARBA00001932"/>
    </source>
</evidence>
<dbReference type="Gene3D" id="1.10.579.10">
    <property type="entry name" value="DNA Cyclobutane Dipyrimidine Photolyase, subunit A, domain 3"/>
    <property type="match status" value="1"/>
</dbReference>
<dbReference type="GO" id="GO:0003677">
    <property type="term" value="F:DNA binding"/>
    <property type="evidence" value="ECO:0007669"/>
    <property type="project" value="TreeGrafter"/>
</dbReference>
<evidence type="ECO:0000256" key="6">
    <source>
        <dbReference type="ARBA" id="ARBA00022991"/>
    </source>
</evidence>
<protein>
    <recommendedName>
        <fullName evidence="3">Deoxyribodipyrimidine photo-lyase</fullName>
        <ecNumber evidence="2">4.1.99.3</ecNumber>
    </recommendedName>
</protein>
<dbReference type="EMBL" id="SJPG01000001">
    <property type="protein sequence ID" value="TWT60350.1"/>
    <property type="molecule type" value="Genomic_DNA"/>
</dbReference>
<dbReference type="SUPFAM" id="SSF52425">
    <property type="entry name" value="Cryptochrome/photolyase, N-terminal domain"/>
    <property type="match status" value="1"/>
</dbReference>
<dbReference type="Gene3D" id="3.40.50.620">
    <property type="entry name" value="HUPs"/>
    <property type="match status" value="1"/>
</dbReference>
<dbReference type="RefSeq" id="WP_242631221.1">
    <property type="nucleotide sequence ID" value="NZ_SJPG01000001.1"/>
</dbReference>
<dbReference type="InterPro" id="IPR036155">
    <property type="entry name" value="Crypto/Photolyase_N_sf"/>
</dbReference>
<keyword evidence="12" id="KW-0456">Lyase</keyword>
<feature type="binding site" evidence="8">
    <location>
        <position position="285"/>
    </location>
    <ligand>
        <name>FAD</name>
        <dbReference type="ChEBI" id="CHEBI:57692"/>
    </ligand>
</feature>
<proteinExistence type="inferred from homology"/>
<evidence type="ECO:0000256" key="8">
    <source>
        <dbReference type="PIRSR" id="PIRSR602081-1"/>
    </source>
</evidence>
<dbReference type="Pfam" id="PF03441">
    <property type="entry name" value="FAD_binding_7"/>
    <property type="match status" value="1"/>
</dbReference>
<dbReference type="EC" id="4.1.99.3" evidence="2"/>
<comment type="catalytic activity">
    <reaction evidence="7">
        <text>cyclobutadipyrimidine (in DNA) = 2 pyrimidine residues (in DNA).</text>
        <dbReference type="EC" id="4.1.99.3"/>
    </reaction>
</comment>
<dbReference type="GO" id="GO:0071949">
    <property type="term" value="F:FAD binding"/>
    <property type="evidence" value="ECO:0007669"/>
    <property type="project" value="TreeGrafter"/>
</dbReference>
<accession>A0A5C5XBG4</accession>
<evidence type="ECO:0000256" key="9">
    <source>
        <dbReference type="PIRSR" id="PIRSR602081-2"/>
    </source>
</evidence>
<keyword evidence="13" id="KW-1185">Reference proteome</keyword>
<comment type="cofactor">
    <cofactor evidence="8">
        <name>FAD</name>
        <dbReference type="ChEBI" id="CHEBI:57692"/>
    </cofactor>
    <text evidence="8">Binds 1 FAD per subunit.</text>
</comment>
<keyword evidence="6 10" id="KW-0157">Chromophore</keyword>
<dbReference type="GO" id="GO:0003904">
    <property type="term" value="F:deoxyribodipyrimidine photo-lyase activity"/>
    <property type="evidence" value="ECO:0007669"/>
    <property type="project" value="UniProtKB-EC"/>
</dbReference>
<dbReference type="PROSITE" id="PS51645">
    <property type="entry name" value="PHR_CRY_ALPHA_BETA"/>
    <property type="match status" value="1"/>
</dbReference>
<feature type="binding site" evidence="8">
    <location>
        <begin position="385"/>
        <end position="387"/>
    </location>
    <ligand>
        <name>FAD</name>
        <dbReference type="ChEBI" id="CHEBI:57692"/>
    </ligand>
</feature>
<organism evidence="12 13">
    <name type="scientific">Rubinisphaera italica</name>
    <dbReference type="NCBI Taxonomy" id="2527969"/>
    <lineage>
        <taxon>Bacteria</taxon>
        <taxon>Pseudomonadati</taxon>
        <taxon>Planctomycetota</taxon>
        <taxon>Planctomycetia</taxon>
        <taxon>Planctomycetales</taxon>
        <taxon>Planctomycetaceae</taxon>
        <taxon>Rubinisphaera</taxon>
    </lineage>
</organism>
<dbReference type="InterPro" id="IPR002081">
    <property type="entry name" value="Cryptochrome/DNA_photolyase_1"/>
</dbReference>
<evidence type="ECO:0000259" key="11">
    <source>
        <dbReference type="PROSITE" id="PS51645"/>
    </source>
</evidence>
<dbReference type="PROSITE" id="PS00394">
    <property type="entry name" value="DNA_PHOTOLYASES_1_1"/>
    <property type="match status" value="1"/>
</dbReference>
<reference evidence="12 13" key="1">
    <citation type="submission" date="2019-02" db="EMBL/GenBank/DDBJ databases">
        <title>Deep-cultivation of Planctomycetes and their phenomic and genomic characterization uncovers novel biology.</title>
        <authorList>
            <person name="Wiegand S."/>
            <person name="Jogler M."/>
            <person name="Boedeker C."/>
            <person name="Pinto D."/>
            <person name="Vollmers J."/>
            <person name="Rivas-Marin E."/>
            <person name="Kohn T."/>
            <person name="Peeters S.H."/>
            <person name="Heuer A."/>
            <person name="Rast P."/>
            <person name="Oberbeckmann S."/>
            <person name="Bunk B."/>
            <person name="Jeske O."/>
            <person name="Meyerdierks A."/>
            <person name="Storesund J.E."/>
            <person name="Kallscheuer N."/>
            <person name="Luecker S."/>
            <person name="Lage O.M."/>
            <person name="Pohl T."/>
            <person name="Merkel B.J."/>
            <person name="Hornburger P."/>
            <person name="Mueller R.-W."/>
            <person name="Bruemmer F."/>
            <person name="Labrenz M."/>
            <person name="Spormann A.M."/>
            <person name="Op Den Camp H."/>
            <person name="Overmann J."/>
            <person name="Amann R."/>
            <person name="Jetten M.S.M."/>
            <person name="Mascher T."/>
            <person name="Medema M.H."/>
            <person name="Devos D.P."/>
            <person name="Kaster A.-K."/>
            <person name="Ovreas L."/>
            <person name="Rohde M."/>
            <person name="Galperin M.Y."/>
            <person name="Jogler C."/>
        </authorList>
    </citation>
    <scope>NUCLEOTIDE SEQUENCE [LARGE SCALE GENOMIC DNA]</scope>
    <source>
        <strain evidence="12 13">Pan54</strain>
    </source>
</reference>
<feature type="site" description="Electron transfer via tryptophanyl radical" evidence="9">
    <location>
        <position position="319"/>
    </location>
</feature>
<evidence type="ECO:0000313" key="13">
    <source>
        <dbReference type="Proteomes" id="UP000316095"/>
    </source>
</evidence>
<gene>
    <name evidence="12" type="primary">phrB</name>
    <name evidence="12" type="ORF">Pan54_10640</name>
</gene>
<dbReference type="Proteomes" id="UP000316095">
    <property type="component" value="Unassembled WGS sequence"/>
</dbReference>
<dbReference type="GO" id="GO:0000719">
    <property type="term" value="P:photoreactive repair"/>
    <property type="evidence" value="ECO:0007669"/>
    <property type="project" value="UniProtKB-ARBA"/>
</dbReference>
<dbReference type="SUPFAM" id="SSF48173">
    <property type="entry name" value="Cryptochrome/photolyase FAD-binding domain"/>
    <property type="match status" value="1"/>
</dbReference>
<dbReference type="InterPro" id="IPR018394">
    <property type="entry name" value="DNA_photolyase_1_CS_C"/>
</dbReference>
<dbReference type="GO" id="GO:0009416">
    <property type="term" value="P:response to light stimulus"/>
    <property type="evidence" value="ECO:0007669"/>
    <property type="project" value="TreeGrafter"/>
</dbReference>
<evidence type="ECO:0000256" key="5">
    <source>
        <dbReference type="ARBA" id="ARBA00022827"/>
    </source>
</evidence>